<dbReference type="InterPro" id="IPR000829">
    <property type="entry name" value="DAGK"/>
</dbReference>
<keyword evidence="8 20" id="KW-0418">Kinase</keyword>
<keyword evidence="18" id="KW-0460">Magnesium</keyword>
<feature type="binding site" evidence="18">
    <location>
        <position position="31"/>
    </location>
    <ligand>
        <name>a divalent metal cation</name>
        <dbReference type="ChEBI" id="CHEBI:60240"/>
    </ligand>
</feature>
<evidence type="ECO:0000256" key="6">
    <source>
        <dbReference type="ARBA" id="ARBA00022692"/>
    </source>
</evidence>
<feature type="binding site" evidence="18">
    <location>
        <position position="79"/>
    </location>
    <ligand>
        <name>a divalent metal cation</name>
        <dbReference type="ChEBI" id="CHEBI:60240"/>
    </ligand>
</feature>
<evidence type="ECO:0000256" key="2">
    <source>
        <dbReference type="ARBA" id="ARBA00005967"/>
    </source>
</evidence>
<keyword evidence="18" id="KW-0479">Metal-binding</keyword>
<keyword evidence="13" id="KW-0594">Phospholipid biosynthesis</keyword>
<evidence type="ECO:0000256" key="17">
    <source>
        <dbReference type="PIRSR" id="PIRSR600829-3"/>
    </source>
</evidence>
<keyword evidence="10 19" id="KW-1133">Transmembrane helix</keyword>
<dbReference type="Proteomes" id="UP000198668">
    <property type="component" value="Unassembled WGS sequence"/>
</dbReference>
<protein>
    <submittedName>
        <fullName evidence="20">Diacylglycerol kinase (ATP)</fullName>
    </submittedName>
</protein>
<feature type="binding site" evidence="17">
    <location>
        <position position="31"/>
    </location>
    <ligand>
        <name>ATP</name>
        <dbReference type="ChEBI" id="CHEBI:30616"/>
    </ligand>
</feature>
<dbReference type="AlphaFoldDB" id="A0A1I3BA81"/>
<keyword evidence="11" id="KW-0443">Lipid metabolism</keyword>
<feature type="transmembrane region" description="Helical" evidence="19">
    <location>
        <begin position="34"/>
        <end position="52"/>
    </location>
</feature>
<dbReference type="GO" id="GO:0046872">
    <property type="term" value="F:metal ion binding"/>
    <property type="evidence" value="ECO:0007669"/>
    <property type="project" value="UniProtKB-KW"/>
</dbReference>
<evidence type="ECO:0000256" key="9">
    <source>
        <dbReference type="ARBA" id="ARBA00022840"/>
    </source>
</evidence>
<sequence length="129" mass="14889">MEENKKTTKNRGYGDSFKYAFFGIKTAFQEERNMRTHLILGLVTVLCCLFLNLSLYEWFWILLCIFQVLVTEIWNTVIENVVDLVTGQRFHQLAKKAKDMAAAAVLLTSLFSTIVGAVIIFPKVFHLFF</sequence>
<evidence type="ECO:0000256" key="1">
    <source>
        <dbReference type="ARBA" id="ARBA00004651"/>
    </source>
</evidence>
<keyword evidence="6 19" id="KW-0812">Transmembrane</keyword>
<dbReference type="GO" id="GO:0005886">
    <property type="term" value="C:plasma membrane"/>
    <property type="evidence" value="ECO:0007669"/>
    <property type="project" value="UniProtKB-SubCell"/>
</dbReference>
<evidence type="ECO:0000256" key="15">
    <source>
        <dbReference type="PIRSR" id="PIRSR600829-1"/>
    </source>
</evidence>
<comment type="subcellular location">
    <subcellularLocation>
        <location evidence="1">Cell membrane</location>
        <topology evidence="1">Multi-pass membrane protein</topology>
    </subcellularLocation>
</comment>
<dbReference type="GO" id="GO:0005524">
    <property type="term" value="F:ATP binding"/>
    <property type="evidence" value="ECO:0007669"/>
    <property type="project" value="UniProtKB-KW"/>
</dbReference>
<feature type="binding site" evidence="17">
    <location>
        <begin position="98"/>
        <end position="99"/>
    </location>
    <ligand>
        <name>ATP</name>
        <dbReference type="ChEBI" id="CHEBI:30616"/>
    </ligand>
</feature>
<feature type="transmembrane region" description="Helical" evidence="19">
    <location>
        <begin position="99"/>
        <end position="121"/>
    </location>
</feature>
<name>A0A1I3BA81_9LACT</name>
<dbReference type="Pfam" id="PF01219">
    <property type="entry name" value="DAGK_prokar"/>
    <property type="match status" value="1"/>
</dbReference>
<dbReference type="GO" id="GO:0016301">
    <property type="term" value="F:kinase activity"/>
    <property type="evidence" value="ECO:0007669"/>
    <property type="project" value="UniProtKB-KW"/>
</dbReference>
<keyword evidence="7 17" id="KW-0547">Nucleotide-binding</keyword>
<dbReference type="EMBL" id="FOQE01000005">
    <property type="protein sequence ID" value="SFH59070.1"/>
    <property type="molecule type" value="Genomic_DNA"/>
</dbReference>
<evidence type="ECO:0000256" key="4">
    <source>
        <dbReference type="ARBA" id="ARBA00022516"/>
    </source>
</evidence>
<gene>
    <name evidence="20" type="ORF">SAMN04489868_1057</name>
</gene>
<keyword evidence="9 17" id="KW-0067">ATP-binding</keyword>
<comment type="cofactor">
    <cofactor evidence="18">
        <name>Mg(2+)</name>
        <dbReference type="ChEBI" id="CHEBI:18420"/>
    </cofactor>
    <text evidence="18">Mn(2+), Zn(2+), Cd(2+) and Co(2+) support activity to lesser extents.</text>
</comment>
<keyword evidence="4" id="KW-0444">Lipid biosynthesis</keyword>
<keyword evidence="21" id="KW-1185">Reference proteome</keyword>
<accession>A0A1I3BA81</accession>
<keyword evidence="5" id="KW-0808">Transferase</keyword>
<dbReference type="Gene3D" id="1.10.287.3610">
    <property type="match status" value="1"/>
</dbReference>
<reference evidence="20 21" key="1">
    <citation type="submission" date="2016-10" db="EMBL/GenBank/DDBJ databases">
        <authorList>
            <person name="de Groot N.N."/>
        </authorList>
    </citation>
    <scope>NUCLEOTIDE SEQUENCE [LARGE SCALE GENOMIC DNA]</scope>
    <source>
        <strain evidence="20 21">DSM 27630</strain>
    </source>
</reference>
<keyword evidence="14" id="KW-1208">Phospholipid metabolism</keyword>
<evidence type="ECO:0000256" key="11">
    <source>
        <dbReference type="ARBA" id="ARBA00023098"/>
    </source>
</evidence>
<evidence type="ECO:0000256" key="12">
    <source>
        <dbReference type="ARBA" id="ARBA00023136"/>
    </source>
</evidence>
<keyword evidence="12 19" id="KW-0472">Membrane</keyword>
<evidence type="ECO:0000256" key="7">
    <source>
        <dbReference type="ARBA" id="ARBA00022741"/>
    </source>
</evidence>
<comment type="similarity">
    <text evidence="2">Belongs to the bacterial diacylglycerol kinase family.</text>
</comment>
<dbReference type="CDD" id="cd14265">
    <property type="entry name" value="UDPK_IM_like"/>
    <property type="match status" value="1"/>
</dbReference>
<evidence type="ECO:0000256" key="3">
    <source>
        <dbReference type="ARBA" id="ARBA00022475"/>
    </source>
</evidence>
<dbReference type="InterPro" id="IPR036945">
    <property type="entry name" value="DAGK_sf"/>
</dbReference>
<evidence type="ECO:0000256" key="14">
    <source>
        <dbReference type="ARBA" id="ARBA00023264"/>
    </source>
</evidence>
<proteinExistence type="inferred from homology"/>
<evidence type="ECO:0000256" key="16">
    <source>
        <dbReference type="PIRSR" id="PIRSR600829-2"/>
    </source>
</evidence>
<dbReference type="PANTHER" id="PTHR34299:SF1">
    <property type="entry name" value="DIACYLGLYCEROL KINASE"/>
    <property type="match status" value="1"/>
</dbReference>
<evidence type="ECO:0000256" key="5">
    <source>
        <dbReference type="ARBA" id="ARBA00022679"/>
    </source>
</evidence>
<feature type="binding site" evidence="16">
    <location>
        <position position="72"/>
    </location>
    <ligand>
        <name>substrate</name>
    </ligand>
</feature>
<feature type="active site" description="Proton acceptor" evidence="15">
    <location>
        <position position="72"/>
    </location>
</feature>
<feature type="binding site" evidence="17">
    <location>
        <position position="19"/>
    </location>
    <ligand>
        <name>ATP</name>
        <dbReference type="ChEBI" id="CHEBI:30616"/>
    </ligand>
</feature>
<evidence type="ECO:0000313" key="20">
    <source>
        <dbReference type="EMBL" id="SFH59070.1"/>
    </source>
</evidence>
<evidence type="ECO:0000256" key="19">
    <source>
        <dbReference type="SAM" id="Phobius"/>
    </source>
</evidence>
<evidence type="ECO:0000256" key="18">
    <source>
        <dbReference type="PIRSR" id="PIRSR600829-4"/>
    </source>
</evidence>
<organism evidence="20 21">
    <name type="scientific">Pisciglobus halotolerans</name>
    <dbReference type="NCBI Taxonomy" id="745365"/>
    <lineage>
        <taxon>Bacteria</taxon>
        <taxon>Bacillati</taxon>
        <taxon>Bacillota</taxon>
        <taxon>Bacilli</taxon>
        <taxon>Lactobacillales</taxon>
        <taxon>Carnobacteriaceae</taxon>
    </lineage>
</organism>
<dbReference type="InterPro" id="IPR033717">
    <property type="entry name" value="UDPK"/>
</dbReference>
<feature type="binding site" evidence="17">
    <location>
        <position position="79"/>
    </location>
    <ligand>
        <name>ATP</name>
        <dbReference type="ChEBI" id="CHEBI:30616"/>
    </ligand>
</feature>
<keyword evidence="3" id="KW-1003">Cell membrane</keyword>
<dbReference type="PANTHER" id="PTHR34299">
    <property type="entry name" value="DIACYLGLYCEROL KINASE"/>
    <property type="match status" value="1"/>
</dbReference>
<evidence type="ECO:0000256" key="10">
    <source>
        <dbReference type="ARBA" id="ARBA00022989"/>
    </source>
</evidence>
<dbReference type="GO" id="GO:0008654">
    <property type="term" value="P:phospholipid biosynthetic process"/>
    <property type="evidence" value="ECO:0007669"/>
    <property type="project" value="UniProtKB-KW"/>
</dbReference>
<evidence type="ECO:0000256" key="13">
    <source>
        <dbReference type="ARBA" id="ARBA00023209"/>
    </source>
</evidence>
<evidence type="ECO:0000256" key="8">
    <source>
        <dbReference type="ARBA" id="ARBA00022777"/>
    </source>
</evidence>
<evidence type="ECO:0000313" key="21">
    <source>
        <dbReference type="Proteomes" id="UP000198668"/>
    </source>
</evidence>